<accession>A0A150J326</accession>
<dbReference type="AlphaFoldDB" id="A0A150J326"/>
<evidence type="ECO:0000313" key="2">
    <source>
        <dbReference type="Proteomes" id="UP000075398"/>
    </source>
</evidence>
<name>A0A150J326_9EURY</name>
<organism evidence="1 2">
    <name type="scientific">Candidatus Methanofastidiosum methylothiophilum</name>
    <dbReference type="NCBI Taxonomy" id="1705564"/>
    <lineage>
        <taxon>Archaea</taxon>
        <taxon>Methanobacteriati</taxon>
        <taxon>Methanobacteriota</taxon>
        <taxon>Stenosarchaea group</taxon>
        <taxon>Candidatus Methanofastidiosia</taxon>
        <taxon>Candidatus Methanofastidiosales</taxon>
        <taxon>Candidatus Methanofastidiosaceae</taxon>
        <taxon>Candidatus Methanofastidiosum</taxon>
    </lineage>
</organism>
<comment type="caution">
    <text evidence="1">The sequence shown here is derived from an EMBL/GenBank/DDBJ whole genome shotgun (WGS) entry which is preliminary data.</text>
</comment>
<gene>
    <name evidence="1" type="ORF">AMQ22_01298</name>
</gene>
<sequence length="166" mass="17807">MIITPTIPIATPTIDPLALTPTPTNDPNLGIWTATPTFTPVFTFTPRPTGTPVPTLGAPFMLAEKVKVCNPAQPLLLEFEVQNSAGVPVPGMRIHVTWQGGESYFFTGLAPQISPGYADFEMVEGVTYTAQVGDGGELVTNLTPPDCVAENGAPYFGGWWLRFMQP</sequence>
<protein>
    <submittedName>
        <fullName evidence="1">Uncharacterized protein</fullName>
    </submittedName>
</protein>
<dbReference type="EMBL" id="LNGC01000057">
    <property type="protein sequence ID" value="KYC51548.1"/>
    <property type="molecule type" value="Genomic_DNA"/>
</dbReference>
<evidence type="ECO:0000313" key="1">
    <source>
        <dbReference type="EMBL" id="KYC51548.1"/>
    </source>
</evidence>
<reference evidence="1 2" key="1">
    <citation type="journal article" date="2016" name="ISME J.">
        <title>Chasing the elusive Euryarchaeota class WSA2: genomes reveal a uniquely fastidious methyl-reducing methanogen.</title>
        <authorList>
            <person name="Nobu M.K."/>
            <person name="Narihiro T."/>
            <person name="Kuroda K."/>
            <person name="Mei R."/>
            <person name="Liu W.T."/>
        </authorList>
    </citation>
    <scope>NUCLEOTIDE SEQUENCE [LARGE SCALE GENOMIC DNA]</scope>
    <source>
        <strain evidence="1">U1lsi0528_Bin055</strain>
    </source>
</reference>
<proteinExistence type="predicted"/>
<dbReference type="Proteomes" id="UP000075398">
    <property type="component" value="Unassembled WGS sequence"/>
</dbReference>